<reference evidence="3 4" key="1">
    <citation type="submission" date="2020-03" db="EMBL/GenBank/DDBJ databases">
        <title>WGS of actinomycetes isolated from Thailand.</title>
        <authorList>
            <person name="Thawai C."/>
        </authorList>
    </citation>
    <scope>NUCLEOTIDE SEQUENCE [LARGE SCALE GENOMIC DNA]</scope>
    <source>
        <strain evidence="3 4">HSS6-12</strain>
    </source>
</reference>
<comment type="caution">
    <text evidence="3">The sequence shown here is derived from an EMBL/GenBank/DDBJ whole genome shotgun (WGS) entry which is preliminary data.</text>
</comment>
<dbReference type="InterPro" id="IPR010982">
    <property type="entry name" value="Lambda_DNA-bd_dom_sf"/>
</dbReference>
<evidence type="ECO:0000259" key="2">
    <source>
        <dbReference type="PROSITE" id="PS50943"/>
    </source>
</evidence>
<feature type="region of interest" description="Disordered" evidence="1">
    <location>
        <begin position="156"/>
        <end position="241"/>
    </location>
</feature>
<evidence type="ECO:0000256" key="1">
    <source>
        <dbReference type="SAM" id="MobiDB-lite"/>
    </source>
</evidence>
<dbReference type="Pfam" id="PF01381">
    <property type="entry name" value="HTH_3"/>
    <property type="match status" value="1"/>
</dbReference>
<evidence type="ECO:0000313" key="3">
    <source>
        <dbReference type="EMBL" id="NJP35427.1"/>
    </source>
</evidence>
<gene>
    <name evidence="3" type="ORF">HCJ94_26530</name>
</gene>
<dbReference type="Gene3D" id="1.10.260.40">
    <property type="entry name" value="lambda repressor-like DNA-binding domains"/>
    <property type="match status" value="1"/>
</dbReference>
<dbReference type="CDD" id="cd00093">
    <property type="entry name" value="HTH_XRE"/>
    <property type="match status" value="1"/>
</dbReference>
<dbReference type="PROSITE" id="PS50943">
    <property type="entry name" value="HTH_CROC1"/>
    <property type="match status" value="1"/>
</dbReference>
<dbReference type="Proteomes" id="UP000783871">
    <property type="component" value="Unassembled WGS sequence"/>
</dbReference>
<accession>A0ABX0ZBX4</accession>
<sequence>MASKRHRLCQRRKALGYSQERLAFILDVERSTVVRWENAETDPQPWHRTRIASALGVTLEQLDDMLADVSVATHRGQAMRDDRRDPVSAAARPELLTDLRTFLTSYLTPPTPKSPSVVDLRRAVGRVHNQYQRASYTSTARLLPHVLIQATALADGATGAHRGTRLRPDERPHPRGFRRGQSRQRRPGPGDRGTARHLAPADGVGRPEGAGARRFSGGGAAVRRRQVDLGAAPARSRTGGR</sequence>
<proteinExistence type="predicted"/>
<evidence type="ECO:0000313" key="4">
    <source>
        <dbReference type="Proteomes" id="UP000783871"/>
    </source>
</evidence>
<keyword evidence="4" id="KW-1185">Reference proteome</keyword>
<dbReference type="EMBL" id="JAATEO010000042">
    <property type="protein sequence ID" value="NJP35427.1"/>
    <property type="molecule type" value="Genomic_DNA"/>
</dbReference>
<dbReference type="InterPro" id="IPR001387">
    <property type="entry name" value="Cro/C1-type_HTH"/>
</dbReference>
<dbReference type="SUPFAM" id="SSF47413">
    <property type="entry name" value="lambda repressor-like DNA-binding domains"/>
    <property type="match status" value="1"/>
</dbReference>
<name>A0ABX0ZBX4_9ACTN</name>
<protein>
    <submittedName>
        <fullName evidence="3">Helix-turn-helix transcriptional regulator</fullName>
    </submittedName>
</protein>
<dbReference type="SMART" id="SM00530">
    <property type="entry name" value="HTH_XRE"/>
    <property type="match status" value="1"/>
</dbReference>
<feature type="compositionally biased region" description="Basic residues" evidence="1">
    <location>
        <begin position="174"/>
        <end position="186"/>
    </location>
</feature>
<feature type="domain" description="HTH cro/C1-type" evidence="2">
    <location>
        <begin position="10"/>
        <end position="62"/>
    </location>
</feature>
<dbReference type="RefSeq" id="WP_168003769.1">
    <property type="nucleotide sequence ID" value="NZ_JAATEO010000042.1"/>
</dbReference>
<organism evidence="3 4">
    <name type="scientific">Micromonospora thermarum</name>
    <dbReference type="NCBI Taxonomy" id="2720024"/>
    <lineage>
        <taxon>Bacteria</taxon>
        <taxon>Bacillati</taxon>
        <taxon>Actinomycetota</taxon>
        <taxon>Actinomycetes</taxon>
        <taxon>Micromonosporales</taxon>
        <taxon>Micromonosporaceae</taxon>
        <taxon>Micromonospora</taxon>
    </lineage>
</organism>